<dbReference type="InterPro" id="IPR039247">
    <property type="entry name" value="KhpB"/>
</dbReference>
<dbReference type="Proteomes" id="UP000317778">
    <property type="component" value="Unassembled WGS sequence"/>
</dbReference>
<accession>A0A532V4E2</accession>
<dbReference type="InterPro" id="IPR001374">
    <property type="entry name" value="R3H_dom"/>
</dbReference>
<dbReference type="PROSITE" id="PS51061">
    <property type="entry name" value="R3H"/>
    <property type="match status" value="1"/>
</dbReference>
<dbReference type="AlphaFoldDB" id="A0A532V4E2"/>
<dbReference type="InterPro" id="IPR015946">
    <property type="entry name" value="KH_dom-like_a/b"/>
</dbReference>
<reference evidence="2 3" key="1">
    <citation type="submission" date="2017-06" db="EMBL/GenBank/DDBJ databases">
        <title>Novel microbial phyla capable of carbon fixation and sulfur reduction in deep-sea sediments.</title>
        <authorList>
            <person name="Huang J."/>
            <person name="Baker B."/>
            <person name="Wang Y."/>
        </authorList>
    </citation>
    <scope>NUCLEOTIDE SEQUENCE [LARGE SCALE GENOMIC DNA]</scope>
    <source>
        <strain evidence="2">B3_TA06</strain>
    </source>
</reference>
<dbReference type="GO" id="GO:0003723">
    <property type="term" value="F:RNA binding"/>
    <property type="evidence" value="ECO:0007669"/>
    <property type="project" value="InterPro"/>
</dbReference>
<organism evidence="2 3">
    <name type="scientific">candidate division TA06 bacterium B3_TA06</name>
    <dbReference type="NCBI Taxonomy" id="2012487"/>
    <lineage>
        <taxon>Bacteria</taxon>
        <taxon>Bacteria division TA06</taxon>
    </lineage>
</organism>
<gene>
    <name evidence="2" type="ORF">CEE36_07555</name>
</gene>
<comment type="caution">
    <text evidence="2">The sequence shown here is derived from an EMBL/GenBank/DDBJ whole genome shotgun (WGS) entry which is preliminary data.</text>
</comment>
<evidence type="ECO:0000313" key="3">
    <source>
        <dbReference type="Proteomes" id="UP000317778"/>
    </source>
</evidence>
<dbReference type="EMBL" id="NJBO01000011">
    <property type="protein sequence ID" value="TKJ42070.1"/>
    <property type="molecule type" value="Genomic_DNA"/>
</dbReference>
<name>A0A532V4E2_UNCT6</name>
<evidence type="ECO:0000313" key="2">
    <source>
        <dbReference type="EMBL" id="TKJ42070.1"/>
    </source>
</evidence>
<dbReference type="Gene3D" id="3.30.1370.50">
    <property type="entry name" value="R3H-like domain"/>
    <property type="match status" value="1"/>
</dbReference>
<evidence type="ECO:0000259" key="1">
    <source>
        <dbReference type="PROSITE" id="PS51061"/>
    </source>
</evidence>
<protein>
    <recommendedName>
        <fullName evidence="1">R3H domain-containing protein</fullName>
    </recommendedName>
</protein>
<dbReference type="InterPro" id="IPR036867">
    <property type="entry name" value="R3H_dom_sf"/>
</dbReference>
<dbReference type="PANTHER" id="PTHR35800">
    <property type="entry name" value="PROTEIN JAG"/>
    <property type="match status" value="1"/>
</dbReference>
<feature type="domain" description="R3H" evidence="1">
    <location>
        <begin position="93"/>
        <end position="159"/>
    </location>
</feature>
<dbReference type="SMART" id="SM00393">
    <property type="entry name" value="R3H"/>
    <property type="match status" value="1"/>
</dbReference>
<dbReference type="Gene3D" id="3.30.300.20">
    <property type="match status" value="1"/>
</dbReference>
<sequence length="161" mass="18229">MAEGPNQQDAFGEELAEVLSQIVSLAGFRARIEWRKRSENEYYVNARTRRWDGLLIGRLGETLRALQLVVQSILQHRCGKTPNVIVDVGGYKQRRENFLRKKSMAIAKIVKETGREMMLDPLTDKERKLAEQTLAGIEGVRSYTIGTGYRKNVIIAPVDAP</sequence>
<dbReference type="PANTHER" id="PTHR35800:SF1">
    <property type="entry name" value="RNA-BINDING PROTEIN KHPB"/>
    <property type="match status" value="1"/>
</dbReference>
<proteinExistence type="predicted"/>